<organism evidence="1 2">
    <name type="scientific">Miscanthus lutarioriparius</name>
    <dbReference type="NCBI Taxonomy" id="422564"/>
    <lineage>
        <taxon>Eukaryota</taxon>
        <taxon>Viridiplantae</taxon>
        <taxon>Streptophyta</taxon>
        <taxon>Embryophyta</taxon>
        <taxon>Tracheophyta</taxon>
        <taxon>Spermatophyta</taxon>
        <taxon>Magnoliopsida</taxon>
        <taxon>Liliopsida</taxon>
        <taxon>Poales</taxon>
        <taxon>Poaceae</taxon>
        <taxon>PACMAD clade</taxon>
        <taxon>Panicoideae</taxon>
        <taxon>Andropogonodae</taxon>
        <taxon>Andropogoneae</taxon>
        <taxon>Saccharinae</taxon>
        <taxon>Miscanthus</taxon>
    </lineage>
</organism>
<evidence type="ECO:0000313" key="2">
    <source>
        <dbReference type="Proteomes" id="UP000604825"/>
    </source>
</evidence>
<protein>
    <recommendedName>
        <fullName evidence="3">DUF4283 domain-containing protein</fullName>
    </recommendedName>
</protein>
<sequence length="231" mass="26373">MVAVRELWLLVKIDCNKEPICYKCKEKGHMTIDYKSSDTKKINTFGFGIPGQGFYALIFPEAKIKTHQSTGLLTVLEGEACEEKVDKELKNLVRDKWDFKVKQIHHQEFLVVFLDKGSLDTFTKLVEFQMSLYRLKGRLERTVRDSKTSSLLLTVWIKVHGVPDFAREVEAMKEIVGLVAEPLVVDELSLIRNEPVRVQGRCRNPGAIRGSIEIFFNGIGKLIRFEVEGVS</sequence>
<evidence type="ECO:0008006" key="3">
    <source>
        <dbReference type="Google" id="ProtNLM"/>
    </source>
</evidence>
<proteinExistence type="predicted"/>
<dbReference type="OrthoDB" id="696297at2759"/>
<dbReference type="AlphaFoldDB" id="A0A811R8Z4"/>
<dbReference type="PANTHER" id="PTHR33170:SF2">
    <property type="entry name" value="OS12G0531500 PROTEIN"/>
    <property type="match status" value="1"/>
</dbReference>
<accession>A0A811R8Z4</accession>
<dbReference type="EMBL" id="CAJGYO010000013">
    <property type="protein sequence ID" value="CAD6266520.1"/>
    <property type="molecule type" value="Genomic_DNA"/>
</dbReference>
<dbReference type="Proteomes" id="UP000604825">
    <property type="component" value="Unassembled WGS sequence"/>
</dbReference>
<keyword evidence="2" id="KW-1185">Reference proteome</keyword>
<evidence type="ECO:0000313" key="1">
    <source>
        <dbReference type="EMBL" id="CAD6266520.1"/>
    </source>
</evidence>
<name>A0A811R8Z4_9POAL</name>
<dbReference type="PANTHER" id="PTHR33170">
    <property type="entry name" value="DUF4283 DOMAIN-CONTAINING PROTEIN-RELATED"/>
    <property type="match status" value="1"/>
</dbReference>
<gene>
    <name evidence="1" type="ORF">NCGR_LOCUS49825</name>
</gene>
<reference evidence="1" key="1">
    <citation type="submission" date="2020-10" db="EMBL/GenBank/DDBJ databases">
        <authorList>
            <person name="Han B."/>
            <person name="Lu T."/>
            <person name="Zhao Q."/>
            <person name="Huang X."/>
            <person name="Zhao Y."/>
        </authorList>
    </citation>
    <scope>NUCLEOTIDE SEQUENCE</scope>
</reference>
<comment type="caution">
    <text evidence="1">The sequence shown here is derived from an EMBL/GenBank/DDBJ whole genome shotgun (WGS) entry which is preliminary data.</text>
</comment>